<accession>A0A7C3WIL4</accession>
<evidence type="ECO:0000313" key="1">
    <source>
        <dbReference type="EMBL" id="HGB15408.1"/>
    </source>
</evidence>
<sequence>MGTFPLKFWASLFLMQLVFSGCQSKKEAPLSPAAAAFKREVRQAIGMLADSLVEPVSKANVPLINATLEKAMPDSIKLCRACPFTIAVLNRHGVVLTVYPQRPGYSRHYSDYQLAAKALEKEETWNGRLFLQDGTKLYSICEPLRKAGKVVGALVLTVSDREVQQRWGISEEEFLALNFNR</sequence>
<gene>
    <name evidence="1" type="ORF">ENV62_09260</name>
</gene>
<dbReference type="PROSITE" id="PS51257">
    <property type="entry name" value="PROKAR_LIPOPROTEIN"/>
    <property type="match status" value="1"/>
</dbReference>
<comment type="caution">
    <text evidence="1">The sequence shown here is derived from an EMBL/GenBank/DDBJ whole genome shotgun (WGS) entry which is preliminary data.</text>
</comment>
<proteinExistence type="predicted"/>
<organism evidence="1">
    <name type="scientific">Desulfobacca acetoxidans</name>
    <dbReference type="NCBI Taxonomy" id="60893"/>
    <lineage>
        <taxon>Bacteria</taxon>
        <taxon>Pseudomonadati</taxon>
        <taxon>Thermodesulfobacteriota</taxon>
        <taxon>Desulfobaccia</taxon>
        <taxon>Desulfobaccales</taxon>
        <taxon>Desulfobaccaceae</taxon>
        <taxon>Desulfobacca</taxon>
    </lineage>
</organism>
<protein>
    <submittedName>
        <fullName evidence="1">Uncharacterized protein</fullName>
    </submittedName>
</protein>
<dbReference type="AlphaFoldDB" id="A0A7C3WIL4"/>
<dbReference type="EMBL" id="DTHB01000053">
    <property type="protein sequence ID" value="HGB15408.1"/>
    <property type="molecule type" value="Genomic_DNA"/>
</dbReference>
<name>A0A7C3WIL4_9BACT</name>
<reference evidence="1" key="1">
    <citation type="journal article" date="2020" name="mSystems">
        <title>Genome- and Community-Level Interaction Insights into Carbon Utilization and Element Cycling Functions of Hydrothermarchaeota in Hydrothermal Sediment.</title>
        <authorList>
            <person name="Zhou Z."/>
            <person name="Liu Y."/>
            <person name="Xu W."/>
            <person name="Pan J."/>
            <person name="Luo Z.H."/>
            <person name="Li M."/>
        </authorList>
    </citation>
    <scope>NUCLEOTIDE SEQUENCE [LARGE SCALE GENOMIC DNA]</scope>
    <source>
        <strain evidence="1">SpSt-776</strain>
    </source>
</reference>